<dbReference type="RefSeq" id="WP_048380358.1">
    <property type="nucleotide sequence ID" value="NZ_FNRS01000001.1"/>
</dbReference>
<name>A0A0J6GSZ5_PSETA</name>
<evidence type="ECO:0000313" key="1">
    <source>
        <dbReference type="EMBL" id="KMM85493.1"/>
    </source>
</evidence>
<accession>A0A0J6GSZ5</accession>
<dbReference type="AlphaFoldDB" id="A0A0J6GSZ5"/>
<dbReference type="EMBL" id="FNRS01000001">
    <property type="protein sequence ID" value="SEC25925.1"/>
    <property type="molecule type" value="Genomic_DNA"/>
</dbReference>
<sequence>MTQCFKDHPSDTQRLFHNTLPVSECETRVIELYDCMTAVTEVPVLTCEGLWRIYQRAAEEIVAPGGILIADPQARNRAINATYARMWLEDPRFQWAGLAAFASKQVGCGLLHAADSIEKIHAETAAMEALTRGFSGPQPLISNDTVQLLQKNLASYRVANANNPIPFDLRFEGDELGQIQQQFNYVYDMLALGNTTLFLDIFPLHAFYKKRGFEALKTCLKNRPIIHGHPKFPVLWPVEQEKVTFGRAHDEILQAFEALENGDIALSVRFFATHEQKNILQPTLYEEPRMVWLLRSNHVSYVTGFPSGVAQAIELTLTSQCQPVDDGRTISFDRSVLANLADLKQRMAFVLEAARRFDQMLHDENRHALEHSIKHIAAGAAP</sequence>
<dbReference type="Proteomes" id="UP000183155">
    <property type="component" value="Unassembled WGS sequence"/>
</dbReference>
<protein>
    <submittedName>
        <fullName evidence="1">Uncharacterized protein</fullName>
    </submittedName>
</protein>
<reference evidence="2 4" key="2">
    <citation type="submission" date="2016-10" db="EMBL/GenBank/DDBJ databases">
        <authorList>
            <person name="Varghese N."/>
            <person name="Submissions S."/>
        </authorList>
    </citation>
    <scope>NUCLEOTIDE SEQUENCE [LARGE SCALE GENOMIC DNA]</scope>
    <source>
        <strain evidence="2 4">BS3652</strain>
    </source>
</reference>
<dbReference type="Pfam" id="PF10720">
    <property type="entry name" value="DUF2515"/>
    <property type="match status" value="1"/>
</dbReference>
<keyword evidence="4" id="KW-1185">Reference proteome</keyword>
<dbReference type="STRING" id="47884.SAMN04490203_2083"/>
<reference evidence="1 3" key="1">
    <citation type="submission" date="2015-02" db="EMBL/GenBank/DDBJ databases">
        <title>Pseudomonas helleri sp. nov. and Pseudomonas weihenstephanensis sp. nov., isolated from raw cows milk.</title>
        <authorList>
            <person name="von Neubeck M."/>
            <person name="Huptas C."/>
            <person name="Wenning M."/>
            <person name="Scherer S."/>
        </authorList>
    </citation>
    <scope>NUCLEOTIDE SEQUENCE [LARGE SCALE GENOMIC DNA]</scope>
    <source>
        <strain evidence="1 3">DSM 21104</strain>
    </source>
</reference>
<evidence type="ECO:0000313" key="2">
    <source>
        <dbReference type="EMBL" id="SEC25925.1"/>
    </source>
</evidence>
<dbReference type="EMBL" id="JYLA01000003">
    <property type="protein sequence ID" value="KMM85493.1"/>
    <property type="molecule type" value="Genomic_DNA"/>
</dbReference>
<comment type="caution">
    <text evidence="1">The sequence shown here is derived from an EMBL/GenBank/DDBJ whole genome shotgun (WGS) entry which is preliminary data.</text>
</comment>
<evidence type="ECO:0000313" key="3">
    <source>
        <dbReference type="Proteomes" id="UP000036395"/>
    </source>
</evidence>
<organism evidence="1 3">
    <name type="scientific">Pseudomonas taetrolens</name>
    <dbReference type="NCBI Taxonomy" id="47884"/>
    <lineage>
        <taxon>Bacteria</taxon>
        <taxon>Pseudomonadati</taxon>
        <taxon>Pseudomonadota</taxon>
        <taxon>Gammaproteobacteria</taxon>
        <taxon>Pseudomonadales</taxon>
        <taxon>Pseudomonadaceae</taxon>
        <taxon>Pseudomonas</taxon>
    </lineage>
</organism>
<evidence type="ECO:0000313" key="4">
    <source>
        <dbReference type="Proteomes" id="UP000183155"/>
    </source>
</evidence>
<gene>
    <name evidence="2" type="ORF">SAMN04490203_2083</name>
    <name evidence="1" type="ORF">TU78_09135</name>
</gene>
<dbReference type="InterPro" id="IPR019658">
    <property type="entry name" value="DUF2515"/>
</dbReference>
<dbReference type="PATRIC" id="fig|47884.3.peg.2254"/>
<proteinExistence type="predicted"/>
<dbReference type="Proteomes" id="UP000036395">
    <property type="component" value="Unassembled WGS sequence"/>
</dbReference>
<dbReference type="OrthoDB" id="143720at2"/>